<protein>
    <recommendedName>
        <fullName evidence="7 8">Elongation factor P</fullName>
        <shortName evidence="7">EF-P</shortName>
    </recommendedName>
</protein>
<dbReference type="GO" id="GO:0005829">
    <property type="term" value="C:cytosol"/>
    <property type="evidence" value="ECO:0007669"/>
    <property type="project" value="UniProtKB-ARBA"/>
</dbReference>
<evidence type="ECO:0000256" key="8">
    <source>
        <dbReference type="NCBIfam" id="TIGR00038"/>
    </source>
</evidence>
<evidence type="ECO:0000256" key="7">
    <source>
        <dbReference type="HAMAP-Rule" id="MF_00141"/>
    </source>
</evidence>
<feature type="domain" description="Elongation factor P C-terminal" evidence="10">
    <location>
        <begin position="129"/>
        <end position="184"/>
    </location>
</feature>
<keyword evidence="5 7" id="KW-0251">Elongation factor</keyword>
<dbReference type="PANTHER" id="PTHR30053:SF12">
    <property type="entry name" value="ELONGATION FACTOR P (EF-P) FAMILY PROTEIN"/>
    <property type="match status" value="1"/>
</dbReference>
<proteinExistence type="inferred from homology"/>
<comment type="function">
    <text evidence="7">Involved in peptide bond synthesis. Stimulates efficient translation and peptide-bond synthesis on native or reconstituted 70S ribosomes in vitro. Probably functions indirectly by altering the affinity of the ribosome for aminoacyl-tRNA, thus increasing their reactivity as acceptors for peptidyl transferase.</text>
</comment>
<dbReference type="InterPro" id="IPR013185">
    <property type="entry name" value="Transl_elong_KOW-like"/>
</dbReference>
<comment type="caution">
    <text evidence="12">The sequence shown here is derived from an EMBL/GenBank/DDBJ whole genome shotgun (WGS) entry which is preliminary data.</text>
</comment>
<dbReference type="Pfam" id="PF08207">
    <property type="entry name" value="EFP_N"/>
    <property type="match status" value="1"/>
</dbReference>
<dbReference type="PANTHER" id="PTHR30053">
    <property type="entry name" value="ELONGATION FACTOR P"/>
    <property type="match status" value="1"/>
</dbReference>
<dbReference type="InterPro" id="IPR020599">
    <property type="entry name" value="Transl_elong_fac_P/YeiP"/>
</dbReference>
<dbReference type="SUPFAM" id="SSF50104">
    <property type="entry name" value="Translation proteins SH3-like domain"/>
    <property type="match status" value="1"/>
</dbReference>
<dbReference type="UniPathway" id="UPA00345"/>
<dbReference type="CDD" id="cd04470">
    <property type="entry name" value="S1_EF-P_repeat_1"/>
    <property type="match status" value="1"/>
</dbReference>
<evidence type="ECO:0000256" key="9">
    <source>
        <dbReference type="RuleBase" id="RU004389"/>
    </source>
</evidence>
<dbReference type="GO" id="GO:0043043">
    <property type="term" value="P:peptide biosynthetic process"/>
    <property type="evidence" value="ECO:0007669"/>
    <property type="project" value="InterPro"/>
</dbReference>
<dbReference type="SMART" id="SM00841">
    <property type="entry name" value="Elong-fact-P_C"/>
    <property type="match status" value="1"/>
</dbReference>
<keyword evidence="6 7" id="KW-0648">Protein biosynthesis</keyword>
<dbReference type="SMART" id="SM01185">
    <property type="entry name" value="EFP"/>
    <property type="match status" value="1"/>
</dbReference>
<dbReference type="Gene3D" id="2.40.50.140">
    <property type="entry name" value="Nucleic acid-binding proteins"/>
    <property type="match status" value="2"/>
</dbReference>
<keyword evidence="4 7" id="KW-0963">Cytoplasm</keyword>
<dbReference type="FunFam" id="2.40.50.140:FF:000004">
    <property type="entry name" value="Elongation factor P"/>
    <property type="match status" value="1"/>
</dbReference>
<dbReference type="InterPro" id="IPR011768">
    <property type="entry name" value="Transl_elongation_fac_P"/>
</dbReference>
<organism evidence="12 13">
    <name type="scientific">Candidatus Komeilibacteria bacterium CG_4_10_14_0_2_um_filter_37_10</name>
    <dbReference type="NCBI Taxonomy" id="1974470"/>
    <lineage>
        <taxon>Bacteria</taxon>
        <taxon>Candidatus Komeiliibacteriota</taxon>
    </lineage>
</organism>
<evidence type="ECO:0000256" key="3">
    <source>
        <dbReference type="ARBA" id="ARBA00009479"/>
    </source>
</evidence>
<dbReference type="InterPro" id="IPR014722">
    <property type="entry name" value="Rib_uL2_dom2"/>
</dbReference>
<comment type="subcellular location">
    <subcellularLocation>
        <location evidence="1 7">Cytoplasm</location>
    </subcellularLocation>
</comment>
<gene>
    <name evidence="7 12" type="primary">efp</name>
    <name evidence="12" type="ORF">COX77_02350</name>
</gene>
<dbReference type="AlphaFoldDB" id="A0A2M7VF15"/>
<evidence type="ECO:0000256" key="4">
    <source>
        <dbReference type="ARBA" id="ARBA00022490"/>
    </source>
</evidence>
<evidence type="ECO:0000259" key="11">
    <source>
        <dbReference type="SMART" id="SM01185"/>
    </source>
</evidence>
<dbReference type="Proteomes" id="UP000230405">
    <property type="component" value="Unassembled WGS sequence"/>
</dbReference>
<comment type="similarity">
    <text evidence="3 7 9">Belongs to the elongation factor P family.</text>
</comment>
<dbReference type="Pfam" id="PF09285">
    <property type="entry name" value="Elong-fact-P_C"/>
    <property type="match status" value="1"/>
</dbReference>
<dbReference type="FunFam" id="2.30.30.30:FF:000003">
    <property type="entry name" value="Elongation factor P"/>
    <property type="match status" value="1"/>
</dbReference>
<dbReference type="CDD" id="cd05794">
    <property type="entry name" value="S1_EF-P_repeat_2"/>
    <property type="match status" value="1"/>
</dbReference>
<evidence type="ECO:0000256" key="2">
    <source>
        <dbReference type="ARBA" id="ARBA00004815"/>
    </source>
</evidence>
<dbReference type="SUPFAM" id="SSF50249">
    <property type="entry name" value="Nucleic acid-binding proteins"/>
    <property type="match status" value="2"/>
</dbReference>
<evidence type="ECO:0000256" key="1">
    <source>
        <dbReference type="ARBA" id="ARBA00004496"/>
    </source>
</evidence>
<evidence type="ECO:0000259" key="10">
    <source>
        <dbReference type="SMART" id="SM00841"/>
    </source>
</evidence>
<evidence type="ECO:0000256" key="6">
    <source>
        <dbReference type="ARBA" id="ARBA00022917"/>
    </source>
</evidence>
<sequence>MLSMSEIKLGVMVDINNQPYQVVLTQHIKVGRGGANLRTKLKNLMTGQVLEKTFSGSDRVNEADLQRQKANFLYRDQDTYFFMNNESFEQFELTSEEIGFAANFLKDGLTVDTMIFNNRPVSIKLPNKVELRVTEAPPGIRGDTAGSASKMITLESGAQIKAPLFINEGDVIRVNTETGEYGERV</sequence>
<dbReference type="InterPro" id="IPR001059">
    <property type="entry name" value="Transl_elong_P/YeiP_cen"/>
</dbReference>
<dbReference type="InterPro" id="IPR012340">
    <property type="entry name" value="NA-bd_OB-fold"/>
</dbReference>
<accession>A0A2M7VF15</accession>
<dbReference type="Gene3D" id="2.30.30.30">
    <property type="match status" value="1"/>
</dbReference>
<feature type="domain" description="Translation elongation factor P/YeiP central" evidence="11">
    <location>
        <begin position="67"/>
        <end position="121"/>
    </location>
</feature>
<dbReference type="GO" id="GO:0003746">
    <property type="term" value="F:translation elongation factor activity"/>
    <property type="evidence" value="ECO:0007669"/>
    <property type="project" value="UniProtKB-UniRule"/>
</dbReference>
<dbReference type="InterPro" id="IPR008991">
    <property type="entry name" value="Translation_prot_SH3-like_sf"/>
</dbReference>
<name>A0A2M7VF15_9BACT</name>
<dbReference type="FunFam" id="2.40.50.140:FF:000009">
    <property type="entry name" value="Elongation factor P"/>
    <property type="match status" value="1"/>
</dbReference>
<dbReference type="Pfam" id="PF01132">
    <property type="entry name" value="EFP"/>
    <property type="match status" value="1"/>
</dbReference>
<reference evidence="13" key="1">
    <citation type="submission" date="2017-09" db="EMBL/GenBank/DDBJ databases">
        <title>Depth-based differentiation of microbial function through sediment-hosted aquifers and enrichment of novel symbionts in the deep terrestrial subsurface.</title>
        <authorList>
            <person name="Probst A.J."/>
            <person name="Ladd B."/>
            <person name="Jarett J.K."/>
            <person name="Geller-Mcgrath D.E."/>
            <person name="Sieber C.M.K."/>
            <person name="Emerson J.B."/>
            <person name="Anantharaman K."/>
            <person name="Thomas B.C."/>
            <person name="Malmstrom R."/>
            <person name="Stieglmeier M."/>
            <person name="Klingl A."/>
            <person name="Woyke T."/>
            <person name="Ryan C.M."/>
            <person name="Banfield J.F."/>
        </authorList>
    </citation>
    <scope>NUCLEOTIDE SEQUENCE [LARGE SCALE GENOMIC DNA]</scope>
</reference>
<dbReference type="EMBL" id="PFPO01000046">
    <property type="protein sequence ID" value="PIZ99117.1"/>
    <property type="molecule type" value="Genomic_DNA"/>
</dbReference>
<evidence type="ECO:0000313" key="12">
    <source>
        <dbReference type="EMBL" id="PIZ99117.1"/>
    </source>
</evidence>
<dbReference type="NCBIfam" id="TIGR00038">
    <property type="entry name" value="efp"/>
    <property type="match status" value="1"/>
</dbReference>
<dbReference type="InterPro" id="IPR015365">
    <property type="entry name" value="Elong-fact-P_C"/>
</dbReference>
<evidence type="ECO:0000313" key="13">
    <source>
        <dbReference type="Proteomes" id="UP000230405"/>
    </source>
</evidence>
<evidence type="ECO:0000256" key="5">
    <source>
        <dbReference type="ARBA" id="ARBA00022768"/>
    </source>
</evidence>
<dbReference type="HAMAP" id="MF_00141">
    <property type="entry name" value="EF_P"/>
    <property type="match status" value="1"/>
</dbReference>
<comment type="pathway">
    <text evidence="2 7">Protein biosynthesis; polypeptide chain elongation.</text>
</comment>
<dbReference type="PIRSF" id="PIRSF005901">
    <property type="entry name" value="EF-P"/>
    <property type="match status" value="1"/>
</dbReference>
<dbReference type="NCBIfam" id="NF001810">
    <property type="entry name" value="PRK00529.1"/>
    <property type="match status" value="1"/>
</dbReference>